<dbReference type="InterPro" id="IPR012337">
    <property type="entry name" value="RNaseH-like_sf"/>
</dbReference>
<feature type="domain" description="Gfd2/YDR514C-like C-terminal" evidence="1">
    <location>
        <begin position="10"/>
        <end position="183"/>
    </location>
</feature>
<dbReference type="RefSeq" id="XP_034012512.1">
    <property type="nucleotide sequence ID" value="XM_034155336.1"/>
</dbReference>
<dbReference type="PANTHER" id="PTHR28083">
    <property type="entry name" value="GOOD FOR FULL DBP5 ACTIVITY PROTEIN 2"/>
    <property type="match status" value="1"/>
</dbReference>
<dbReference type="PANTHER" id="PTHR28083:SF1">
    <property type="entry name" value="GOOD FOR FULL DBP5 ACTIVITY PROTEIN 2"/>
    <property type="match status" value="1"/>
</dbReference>
<dbReference type="AlphaFoldDB" id="A0A642UPH7"/>
<evidence type="ECO:0000259" key="1">
    <source>
        <dbReference type="Pfam" id="PF21762"/>
    </source>
</evidence>
<comment type="caution">
    <text evidence="2">The sequence shown here is derived from an EMBL/GenBank/DDBJ whole genome shotgun (WGS) entry which is preliminary data.</text>
</comment>
<dbReference type="InterPro" id="IPR048519">
    <property type="entry name" value="Gfd2/YDR514C-like_C"/>
</dbReference>
<dbReference type="Proteomes" id="UP000449547">
    <property type="component" value="Unassembled WGS sequence"/>
</dbReference>
<dbReference type="SUPFAM" id="SSF53098">
    <property type="entry name" value="Ribonuclease H-like"/>
    <property type="match status" value="1"/>
</dbReference>
<dbReference type="VEuPathDB" id="FungiDB:DIURU_002660"/>
<reference evidence="2 3" key="1">
    <citation type="submission" date="2019-07" db="EMBL/GenBank/DDBJ databases">
        <title>Genome assembly of two rare yeast pathogens: Diutina rugosa and Trichomonascus ciferrii.</title>
        <authorList>
            <person name="Mixao V."/>
            <person name="Saus E."/>
            <person name="Hansen A."/>
            <person name="Lass-Flor C."/>
            <person name="Gabaldon T."/>
        </authorList>
    </citation>
    <scope>NUCLEOTIDE SEQUENCE [LARGE SCALE GENOMIC DNA]</scope>
    <source>
        <strain evidence="2 3">CBS 613</strain>
    </source>
</reference>
<sequence length="281" mass="32635">MYKVYGRGSILICVDVETWEQSPKDETHILEVGISIYDPRGQQHSSTPNVKTYHLVNSDNLKLKNGRYVPNHREYFMGATSWRMSLSSIKIFIQGLFDYYSGLKQWSSVLVGHGLQNDIKYLRHMGIEHPFVHTIDTEKLFALSRNKTDKTNLRTALKETMILSGYMHNGANDAYYTLQLLFKLADPELRTLLKLDDVKFPRNVTPKINKLSEKTPSAEFMNPESYSAMEYALPEPLIEPNQFFDWVYEDSNDVRDDECMCNGHNKRFRHGQYPSSKNNVY</sequence>
<dbReference type="EMBL" id="SWFT01000082">
    <property type="protein sequence ID" value="KAA8902764.1"/>
    <property type="molecule type" value="Genomic_DNA"/>
</dbReference>
<dbReference type="OMA" id="FCLHNAG"/>
<evidence type="ECO:0000313" key="3">
    <source>
        <dbReference type="Proteomes" id="UP000449547"/>
    </source>
</evidence>
<evidence type="ECO:0000313" key="2">
    <source>
        <dbReference type="EMBL" id="KAA8902764.1"/>
    </source>
</evidence>
<dbReference type="OrthoDB" id="5953249at2759"/>
<dbReference type="Gene3D" id="3.30.420.10">
    <property type="entry name" value="Ribonuclease H-like superfamily/Ribonuclease H"/>
    <property type="match status" value="1"/>
</dbReference>
<organism evidence="2 3">
    <name type="scientific">Diutina rugosa</name>
    <name type="common">Yeast</name>
    <name type="synonym">Candida rugosa</name>
    <dbReference type="NCBI Taxonomy" id="5481"/>
    <lineage>
        <taxon>Eukaryota</taxon>
        <taxon>Fungi</taxon>
        <taxon>Dikarya</taxon>
        <taxon>Ascomycota</taxon>
        <taxon>Saccharomycotina</taxon>
        <taxon>Pichiomycetes</taxon>
        <taxon>Debaryomycetaceae</taxon>
        <taxon>Diutina</taxon>
    </lineage>
</organism>
<dbReference type="GO" id="GO:0005634">
    <property type="term" value="C:nucleus"/>
    <property type="evidence" value="ECO:0007669"/>
    <property type="project" value="TreeGrafter"/>
</dbReference>
<dbReference type="Pfam" id="PF21762">
    <property type="entry name" value="DEDDh_C"/>
    <property type="match status" value="1"/>
</dbReference>
<protein>
    <recommendedName>
        <fullName evidence="1">Gfd2/YDR514C-like C-terminal domain-containing protein</fullName>
    </recommendedName>
</protein>
<dbReference type="GeneID" id="54781311"/>
<gene>
    <name evidence="2" type="ORF">DIURU_002660</name>
</gene>
<dbReference type="InterPro" id="IPR040151">
    <property type="entry name" value="Gfd2/YDR514C-like"/>
</dbReference>
<keyword evidence="3" id="KW-1185">Reference proteome</keyword>
<dbReference type="GO" id="GO:0003676">
    <property type="term" value="F:nucleic acid binding"/>
    <property type="evidence" value="ECO:0007669"/>
    <property type="project" value="InterPro"/>
</dbReference>
<proteinExistence type="predicted"/>
<accession>A0A642UPH7</accession>
<name>A0A642UPH7_DIURU</name>
<dbReference type="InterPro" id="IPR036397">
    <property type="entry name" value="RNaseH_sf"/>
</dbReference>